<dbReference type="EMBL" id="VUNS01000007">
    <property type="protein sequence ID" value="MST97143.1"/>
    <property type="molecule type" value="Genomic_DNA"/>
</dbReference>
<keyword evidence="4" id="KW-1185">Reference proteome</keyword>
<dbReference type="Pfam" id="PF07596">
    <property type="entry name" value="SBP_bac_10"/>
    <property type="match status" value="1"/>
</dbReference>
<dbReference type="Proteomes" id="UP000435649">
    <property type="component" value="Unassembled WGS sequence"/>
</dbReference>
<dbReference type="Pfam" id="PF07963">
    <property type="entry name" value="N_methyl"/>
    <property type="match status" value="1"/>
</dbReference>
<dbReference type="InterPro" id="IPR011453">
    <property type="entry name" value="DUF1559"/>
</dbReference>
<feature type="domain" description="DUF1559" evidence="2">
    <location>
        <begin position="33"/>
        <end position="89"/>
    </location>
</feature>
<dbReference type="NCBIfam" id="TIGR02532">
    <property type="entry name" value="IV_pilin_GFxxxE"/>
    <property type="match status" value="1"/>
</dbReference>
<name>A0A844G1W1_9BACT</name>
<evidence type="ECO:0000313" key="4">
    <source>
        <dbReference type="Proteomes" id="UP000435649"/>
    </source>
</evidence>
<evidence type="ECO:0000313" key="3">
    <source>
        <dbReference type="EMBL" id="MST97143.1"/>
    </source>
</evidence>
<dbReference type="InterPro" id="IPR045584">
    <property type="entry name" value="Pilin-like"/>
</dbReference>
<dbReference type="InterPro" id="IPR012902">
    <property type="entry name" value="N_methyl_site"/>
</dbReference>
<dbReference type="RefSeq" id="WP_154417962.1">
    <property type="nucleotide sequence ID" value="NZ_VUNS01000007.1"/>
</dbReference>
<accession>A0A844G1W1</accession>
<dbReference type="SUPFAM" id="SSF54523">
    <property type="entry name" value="Pili subunits"/>
    <property type="match status" value="1"/>
</dbReference>
<evidence type="ECO:0000259" key="2">
    <source>
        <dbReference type="Pfam" id="PF07596"/>
    </source>
</evidence>
<comment type="caution">
    <text evidence="3">The sequence shown here is derived from an EMBL/GenBank/DDBJ whole genome shotgun (WGS) entry which is preliminary data.</text>
</comment>
<keyword evidence="1" id="KW-0812">Transmembrane</keyword>
<sequence length="226" mass="25399">MHRKIRNFTLIELLVVIAIIAILAGMLLPALNQARSRAHSISCINNLKQIGMGINFYTMEQDGFLPIPQYGPGEYNNNYWVISITPYIARTVAHAGEDYGKTLLCPSSEESIRIAGDNPMTNYAINGHFDPSDNGSSIRKVTSAKTPGNLGAVADFKCRQNATCLWRIWENIVQRTDWRHNDSLNLLYVDGHAANTRDIGRLSWEVDNCWSGSEPQSMLTWAWIKD</sequence>
<protein>
    <submittedName>
        <fullName evidence="3">DUF1559 domain-containing protein</fullName>
    </submittedName>
</protein>
<evidence type="ECO:0000256" key="1">
    <source>
        <dbReference type="SAM" id="Phobius"/>
    </source>
</evidence>
<reference evidence="3 4" key="1">
    <citation type="submission" date="2019-08" db="EMBL/GenBank/DDBJ databases">
        <title>In-depth cultivation of the pig gut microbiome towards novel bacterial diversity and tailored functional studies.</title>
        <authorList>
            <person name="Wylensek D."/>
            <person name="Hitch T.C.A."/>
            <person name="Clavel T."/>
        </authorList>
    </citation>
    <scope>NUCLEOTIDE SEQUENCE [LARGE SCALE GENOMIC DNA]</scope>
    <source>
        <strain evidence="3 4">BBE-744-WT-12</strain>
    </source>
</reference>
<keyword evidence="1" id="KW-1133">Transmembrane helix</keyword>
<dbReference type="PANTHER" id="PTHR30093">
    <property type="entry name" value="GENERAL SECRETION PATHWAY PROTEIN G"/>
    <property type="match status" value="1"/>
</dbReference>
<keyword evidence="1" id="KW-0472">Membrane</keyword>
<dbReference type="AlphaFoldDB" id="A0A844G1W1"/>
<dbReference type="PANTHER" id="PTHR30093:SF2">
    <property type="entry name" value="TYPE II SECRETION SYSTEM PROTEIN H"/>
    <property type="match status" value="1"/>
</dbReference>
<gene>
    <name evidence="3" type="ORF">FYJ85_08815</name>
</gene>
<feature type="transmembrane region" description="Helical" evidence="1">
    <location>
        <begin position="7"/>
        <end position="31"/>
    </location>
</feature>
<proteinExistence type="predicted"/>
<organism evidence="3 4">
    <name type="scientific">Victivallis lenta</name>
    <dbReference type="NCBI Taxonomy" id="2606640"/>
    <lineage>
        <taxon>Bacteria</taxon>
        <taxon>Pseudomonadati</taxon>
        <taxon>Lentisphaerota</taxon>
        <taxon>Lentisphaeria</taxon>
        <taxon>Victivallales</taxon>
        <taxon>Victivallaceae</taxon>
        <taxon>Victivallis</taxon>
    </lineage>
</organism>
<dbReference type="Gene3D" id="3.30.700.10">
    <property type="entry name" value="Glycoprotein, Type 4 Pilin"/>
    <property type="match status" value="1"/>
</dbReference>